<name>A0A6A4QK50_LUPAL</name>
<feature type="transmembrane region" description="Helical" evidence="10">
    <location>
        <begin position="106"/>
        <end position="127"/>
    </location>
</feature>
<feature type="transmembrane region" description="Helical" evidence="10">
    <location>
        <begin position="147"/>
        <end position="168"/>
    </location>
</feature>
<reference evidence="12" key="1">
    <citation type="journal article" date="2020" name="Nat. Commun.">
        <title>Genome sequence of the cluster root forming white lupin.</title>
        <authorList>
            <person name="Hufnagel B."/>
            <person name="Marques A."/>
            <person name="Soriano A."/>
            <person name="Marques L."/>
            <person name="Divol F."/>
            <person name="Doumas P."/>
            <person name="Sallet E."/>
            <person name="Mancinotti D."/>
            <person name="Carrere S."/>
            <person name="Marande W."/>
            <person name="Arribat S."/>
            <person name="Keller J."/>
            <person name="Huneau C."/>
            <person name="Blein T."/>
            <person name="Aime D."/>
            <person name="Laguerre M."/>
            <person name="Taylor J."/>
            <person name="Schubert V."/>
            <person name="Nelson M."/>
            <person name="Geu-Flores F."/>
            <person name="Crespi M."/>
            <person name="Gallardo-Guerrero K."/>
            <person name="Delaux P.-M."/>
            <person name="Salse J."/>
            <person name="Berges H."/>
            <person name="Guyot R."/>
            <person name="Gouzy J."/>
            <person name="Peret B."/>
        </authorList>
    </citation>
    <scope>NUCLEOTIDE SEQUENCE [LARGE SCALE GENOMIC DNA]</scope>
    <source>
        <strain evidence="12">cv. Amiga</strain>
    </source>
</reference>
<accession>A0A6A4QK50</accession>
<proteinExistence type="inferred from homology"/>
<dbReference type="InterPro" id="IPR004776">
    <property type="entry name" value="Mem_transp_PIN-like"/>
</dbReference>
<keyword evidence="4" id="KW-0256">Endoplasmic reticulum</keyword>
<evidence type="ECO:0000256" key="3">
    <source>
        <dbReference type="ARBA" id="ARBA00022692"/>
    </source>
</evidence>
<keyword evidence="3 10" id="KW-0812">Transmembrane</keyword>
<evidence type="ECO:0000256" key="1">
    <source>
        <dbReference type="ARBA" id="ARBA00004477"/>
    </source>
</evidence>
<dbReference type="GO" id="GO:0005789">
    <property type="term" value="C:endoplasmic reticulum membrane"/>
    <property type="evidence" value="ECO:0007669"/>
    <property type="project" value="UniProtKB-SubCell"/>
</dbReference>
<dbReference type="AlphaFoldDB" id="A0A6A4QK50"/>
<dbReference type="GO" id="GO:0080162">
    <property type="term" value="P:endoplasmic reticulum to cytosol auxin transport"/>
    <property type="evidence" value="ECO:0007669"/>
    <property type="project" value="InterPro"/>
</dbReference>
<evidence type="ECO:0000256" key="8">
    <source>
        <dbReference type="ARBA" id="ARBA00025100"/>
    </source>
</evidence>
<evidence type="ECO:0000256" key="4">
    <source>
        <dbReference type="ARBA" id="ARBA00022824"/>
    </source>
</evidence>
<keyword evidence="5 10" id="KW-1133">Transmembrane helix</keyword>
<evidence type="ECO:0000313" key="11">
    <source>
        <dbReference type="EMBL" id="KAE9614558.1"/>
    </source>
</evidence>
<dbReference type="PANTHER" id="PTHR31651">
    <property type="match status" value="1"/>
</dbReference>
<dbReference type="PANTHER" id="PTHR31651:SF33">
    <property type="entry name" value="PROTEIN PIN-LIKES 1"/>
    <property type="match status" value="1"/>
</dbReference>
<evidence type="ECO:0000256" key="2">
    <source>
        <dbReference type="ARBA" id="ARBA00022448"/>
    </source>
</evidence>
<dbReference type="OrthoDB" id="191139at2759"/>
<evidence type="ECO:0000256" key="7">
    <source>
        <dbReference type="ARBA" id="ARBA00023294"/>
    </source>
</evidence>
<evidence type="ECO:0000256" key="6">
    <source>
        <dbReference type="ARBA" id="ARBA00023136"/>
    </source>
</evidence>
<evidence type="ECO:0000256" key="5">
    <source>
        <dbReference type="ARBA" id="ARBA00022989"/>
    </source>
</evidence>
<feature type="transmembrane region" description="Helical" evidence="10">
    <location>
        <begin position="6"/>
        <end position="26"/>
    </location>
</feature>
<dbReference type="Pfam" id="PF03547">
    <property type="entry name" value="Mem_trans"/>
    <property type="match status" value="1"/>
</dbReference>
<comment type="function">
    <text evidence="8">Involved in cellular auxin homeostasis by regulating auxin metabolism. Regulates intracellular auxin accumulation at the endoplasmic reticulum and thus auxin availability for nuclear auxin signaling.</text>
</comment>
<keyword evidence="6 10" id="KW-0472">Membrane</keyword>
<keyword evidence="7" id="KW-0927">Auxin signaling pathway</keyword>
<organism evidence="11 12">
    <name type="scientific">Lupinus albus</name>
    <name type="common">White lupine</name>
    <name type="synonym">Lupinus termis</name>
    <dbReference type="NCBI Taxonomy" id="3870"/>
    <lineage>
        <taxon>Eukaryota</taxon>
        <taxon>Viridiplantae</taxon>
        <taxon>Streptophyta</taxon>
        <taxon>Embryophyta</taxon>
        <taxon>Tracheophyta</taxon>
        <taxon>Spermatophyta</taxon>
        <taxon>Magnoliopsida</taxon>
        <taxon>eudicotyledons</taxon>
        <taxon>Gunneridae</taxon>
        <taxon>Pentapetalae</taxon>
        <taxon>rosids</taxon>
        <taxon>fabids</taxon>
        <taxon>Fabales</taxon>
        <taxon>Fabaceae</taxon>
        <taxon>Papilionoideae</taxon>
        <taxon>50 kb inversion clade</taxon>
        <taxon>genistoids sensu lato</taxon>
        <taxon>core genistoids</taxon>
        <taxon>Genisteae</taxon>
        <taxon>Lupinus</taxon>
    </lineage>
</organism>
<dbReference type="EMBL" id="WOCE01000005">
    <property type="protein sequence ID" value="KAE9614558.1"/>
    <property type="molecule type" value="Genomic_DNA"/>
</dbReference>
<comment type="caution">
    <text evidence="11">The sequence shown here is derived from an EMBL/GenBank/DDBJ whole genome shotgun (WGS) entry which is preliminary data.</text>
</comment>
<comment type="subcellular location">
    <subcellularLocation>
        <location evidence="1">Endoplasmic reticulum membrane</location>
        <topology evidence="1">Multi-pass membrane protein</topology>
    </subcellularLocation>
</comment>
<dbReference type="GO" id="GO:0009734">
    <property type="term" value="P:auxin-activated signaling pathway"/>
    <property type="evidence" value="ECO:0007669"/>
    <property type="project" value="UniProtKB-KW"/>
</dbReference>
<keyword evidence="2" id="KW-0813">Transport</keyword>
<comment type="similarity">
    <text evidence="9">Belongs to the auxin efflux carrier (TC 2.A.69.2) family.</text>
</comment>
<evidence type="ECO:0000256" key="9">
    <source>
        <dbReference type="ARBA" id="ARBA00025752"/>
    </source>
</evidence>
<sequence length="250" mass="27348">MGFLQLFYVASLPVIKVLLVTAIGLFLALDHINILGEDARKKVNHIVFYVFNPSLVGGSLASTLTLESVTLMWFMPINILSTFILGSALGWILIKITRPPKHMEGLVLGCCSAGNLGNLLIVIIPAICKEKGSPFGEPGACHQYGMAYSSLSMAIGAIFLWSYVYNIMRISASKVQKEVNTSNDPSKLKGSGDISESQQYDIDDAYTILLSNTESEEKVPFLDKVKKHLRKISHKFNFTSIFAPSTIGAV</sequence>
<protein>
    <submittedName>
        <fullName evidence="11">Putative membrane transport protein</fullName>
    </submittedName>
</protein>
<feature type="transmembrane region" description="Helical" evidence="10">
    <location>
        <begin position="72"/>
        <end position="94"/>
    </location>
</feature>
<evidence type="ECO:0000313" key="12">
    <source>
        <dbReference type="Proteomes" id="UP000447434"/>
    </source>
</evidence>
<keyword evidence="12" id="KW-1185">Reference proteome</keyword>
<dbReference type="InterPro" id="IPR045033">
    <property type="entry name" value="PILS1/3/4/5/7"/>
</dbReference>
<gene>
    <name evidence="11" type="ORF">Lalb_Chr05g0229461</name>
</gene>
<dbReference type="Proteomes" id="UP000447434">
    <property type="component" value="Chromosome 5"/>
</dbReference>
<evidence type="ECO:0000256" key="10">
    <source>
        <dbReference type="SAM" id="Phobius"/>
    </source>
</evidence>